<evidence type="ECO:0008006" key="3">
    <source>
        <dbReference type="Google" id="ProtNLM"/>
    </source>
</evidence>
<dbReference type="EMBL" id="JBHULR010000001">
    <property type="protein sequence ID" value="MFD2546063.1"/>
    <property type="molecule type" value="Genomic_DNA"/>
</dbReference>
<evidence type="ECO:0000313" key="2">
    <source>
        <dbReference type="Proteomes" id="UP001597545"/>
    </source>
</evidence>
<proteinExistence type="predicted"/>
<gene>
    <name evidence="1" type="ORF">ACFSR5_00240</name>
</gene>
<keyword evidence="2" id="KW-1185">Reference proteome</keyword>
<evidence type="ECO:0000313" key="1">
    <source>
        <dbReference type="EMBL" id="MFD2546063.1"/>
    </source>
</evidence>
<protein>
    <recommendedName>
        <fullName evidence="3">Outer membrane protein beta-barrel domain-containing protein</fullName>
    </recommendedName>
</protein>
<comment type="caution">
    <text evidence="1">The sequence shown here is derived from an EMBL/GenBank/DDBJ whole genome shotgun (WGS) entry which is preliminary data.</text>
</comment>
<sequence length="94" mass="10168">MGHFFTGAGPYVGFPINGENNYAGGNTTAAIIYKDNALKSVDYGVNFLGGIKFLRKLSFHISYRLGFANIANTNYKWSDSVKNKVLSIGLGIGL</sequence>
<dbReference type="Proteomes" id="UP001597545">
    <property type="component" value="Unassembled WGS sequence"/>
</dbReference>
<name>A0ABW5KDB8_9SPHI</name>
<accession>A0ABW5KDB8</accession>
<organism evidence="1 2">
    <name type="scientific">Sphingobacterium suaedae</name>
    <dbReference type="NCBI Taxonomy" id="1686402"/>
    <lineage>
        <taxon>Bacteria</taxon>
        <taxon>Pseudomonadati</taxon>
        <taxon>Bacteroidota</taxon>
        <taxon>Sphingobacteriia</taxon>
        <taxon>Sphingobacteriales</taxon>
        <taxon>Sphingobacteriaceae</taxon>
        <taxon>Sphingobacterium</taxon>
    </lineage>
</organism>
<reference evidence="2" key="1">
    <citation type="journal article" date="2019" name="Int. J. Syst. Evol. Microbiol.">
        <title>The Global Catalogue of Microorganisms (GCM) 10K type strain sequencing project: providing services to taxonomists for standard genome sequencing and annotation.</title>
        <authorList>
            <consortium name="The Broad Institute Genomics Platform"/>
            <consortium name="The Broad Institute Genome Sequencing Center for Infectious Disease"/>
            <person name="Wu L."/>
            <person name="Ma J."/>
        </authorList>
    </citation>
    <scope>NUCLEOTIDE SEQUENCE [LARGE SCALE GENOMIC DNA]</scope>
    <source>
        <strain evidence="2">KCTC 42662</strain>
    </source>
</reference>
<dbReference type="RefSeq" id="WP_380899488.1">
    <property type="nucleotide sequence ID" value="NZ_JBHULR010000001.1"/>
</dbReference>